<keyword evidence="1" id="KW-0472">Membrane</keyword>
<evidence type="ECO:0000256" key="1">
    <source>
        <dbReference type="SAM" id="Phobius"/>
    </source>
</evidence>
<proteinExistence type="predicted"/>
<keyword evidence="3" id="KW-1185">Reference proteome</keyword>
<feature type="transmembrane region" description="Helical" evidence="1">
    <location>
        <begin position="41"/>
        <end position="64"/>
    </location>
</feature>
<name>A0ABY5E1Y3_9BACT</name>
<feature type="transmembrane region" description="Helical" evidence="1">
    <location>
        <begin position="12"/>
        <end position="34"/>
    </location>
</feature>
<sequence>MPTSFEFVIPENFLFIPANLSYISFCIFVSFLLFKIFRSKIFFLVCVFLALSIFYHDIFLKYAVKNFYSLTSYNSTFLKKAPKNEYGRIESLSTIKVYSYNIKQLANLSSSAKHAISIGHENHIEKFIDIPSLEYKFKRYKYKKIRLFLNEYEYSEESNNKFEKARFEIKVEKVKSLLPSIYDEYKYRFIDNSSNEVLATAYYVKFLYKKTLRHKLLYWNEQRDKAFHPDDIQNFDEIYKKVFME</sequence>
<reference evidence="2" key="1">
    <citation type="submission" date="2022-07" db="EMBL/GenBank/DDBJ databases">
        <title>Arcobacter roscoffensis sp. nov., a marine bacterium isolated from coastal seawater collected from Roscoff, France.</title>
        <authorList>
            <person name="Pascual J."/>
            <person name="Lepeaux C."/>
            <person name="Methner A."/>
            <person name="Overmann J."/>
        </authorList>
    </citation>
    <scope>NUCLEOTIDE SEQUENCE</scope>
    <source>
        <strain evidence="2">ARW1-2F2</strain>
    </source>
</reference>
<keyword evidence="1" id="KW-0812">Transmembrane</keyword>
<keyword evidence="1" id="KW-1133">Transmembrane helix</keyword>
<gene>
    <name evidence="2" type="ORF">NJU99_10710</name>
</gene>
<organism evidence="2 3">
    <name type="scientific">Arcobacter roscoffensis</name>
    <dbReference type="NCBI Taxonomy" id="2961520"/>
    <lineage>
        <taxon>Bacteria</taxon>
        <taxon>Pseudomonadati</taxon>
        <taxon>Campylobacterota</taxon>
        <taxon>Epsilonproteobacteria</taxon>
        <taxon>Campylobacterales</taxon>
        <taxon>Arcobacteraceae</taxon>
        <taxon>Arcobacter</taxon>
    </lineage>
</organism>
<evidence type="ECO:0000313" key="2">
    <source>
        <dbReference type="EMBL" id="UTJ05730.1"/>
    </source>
</evidence>
<evidence type="ECO:0000313" key="3">
    <source>
        <dbReference type="Proteomes" id="UP001060012"/>
    </source>
</evidence>
<protein>
    <submittedName>
        <fullName evidence="2">Uncharacterized protein</fullName>
    </submittedName>
</protein>
<dbReference type="Proteomes" id="UP001060012">
    <property type="component" value="Chromosome"/>
</dbReference>
<dbReference type="EMBL" id="CP100595">
    <property type="protein sequence ID" value="UTJ05730.1"/>
    <property type="molecule type" value="Genomic_DNA"/>
</dbReference>
<accession>A0ABY5E1Y3</accession>
<dbReference type="RefSeq" id="WP_254575911.1">
    <property type="nucleotide sequence ID" value="NZ_CP100595.1"/>
</dbReference>